<organism evidence="5 6">
    <name type="scientific">Fimbriiglobus ruber</name>
    <dbReference type="NCBI Taxonomy" id="1908690"/>
    <lineage>
        <taxon>Bacteria</taxon>
        <taxon>Pseudomonadati</taxon>
        <taxon>Planctomycetota</taxon>
        <taxon>Planctomycetia</taxon>
        <taxon>Gemmatales</taxon>
        <taxon>Gemmataceae</taxon>
        <taxon>Fimbriiglobus</taxon>
    </lineage>
</organism>
<evidence type="ECO:0000313" key="5">
    <source>
        <dbReference type="EMBL" id="OWK35838.1"/>
    </source>
</evidence>
<proteinExistence type="inferred from homology"/>
<feature type="region of interest" description="Disordered" evidence="4">
    <location>
        <begin position="580"/>
        <end position="610"/>
    </location>
</feature>
<evidence type="ECO:0000256" key="2">
    <source>
        <dbReference type="ARBA" id="ARBA00022670"/>
    </source>
</evidence>
<keyword evidence="6" id="KW-1185">Reference proteome</keyword>
<evidence type="ECO:0000256" key="1">
    <source>
        <dbReference type="ARBA" id="ARBA00010541"/>
    </source>
</evidence>
<comment type="caution">
    <text evidence="5">The sequence shown here is derived from an EMBL/GenBank/DDBJ whole genome shotgun (WGS) entry which is preliminary data.</text>
</comment>
<gene>
    <name evidence="5" type="ORF">FRUB_08401</name>
</gene>
<dbReference type="PRINTS" id="PR00834">
    <property type="entry name" value="PROTEASES2C"/>
</dbReference>
<dbReference type="InterPro" id="IPR009003">
    <property type="entry name" value="Peptidase_S1_PA"/>
</dbReference>
<dbReference type="Gene3D" id="2.40.10.10">
    <property type="entry name" value="Trypsin-like serine proteases"/>
    <property type="match status" value="2"/>
</dbReference>
<comment type="similarity">
    <text evidence="1">Belongs to the peptidase S1C family.</text>
</comment>
<evidence type="ECO:0000256" key="3">
    <source>
        <dbReference type="ARBA" id="ARBA00022801"/>
    </source>
</evidence>
<reference evidence="6" key="1">
    <citation type="submission" date="2017-06" db="EMBL/GenBank/DDBJ databases">
        <title>Genome analysis of Fimbriiglobus ruber SP5, the first member of the order Planctomycetales with confirmed chitinolytic capability.</title>
        <authorList>
            <person name="Ravin N.V."/>
            <person name="Rakitin A.L."/>
            <person name="Ivanova A.A."/>
            <person name="Beletsky A.V."/>
            <person name="Kulichevskaya I.S."/>
            <person name="Mardanov A.V."/>
            <person name="Dedysh S.N."/>
        </authorList>
    </citation>
    <scope>NUCLEOTIDE SEQUENCE [LARGE SCALE GENOMIC DNA]</scope>
    <source>
        <strain evidence="6">SP5</strain>
    </source>
</reference>
<dbReference type="InterPro" id="IPR051201">
    <property type="entry name" value="Chloro_Bact_Ser_Proteases"/>
</dbReference>
<dbReference type="Proteomes" id="UP000214646">
    <property type="component" value="Unassembled WGS sequence"/>
</dbReference>
<name>A0A225DBD8_9BACT</name>
<dbReference type="PANTHER" id="PTHR43343:SF3">
    <property type="entry name" value="PROTEASE DO-LIKE 8, CHLOROPLASTIC"/>
    <property type="match status" value="1"/>
</dbReference>
<feature type="compositionally biased region" description="Low complexity" evidence="4">
    <location>
        <begin position="585"/>
        <end position="602"/>
    </location>
</feature>
<dbReference type="PANTHER" id="PTHR43343">
    <property type="entry name" value="PEPTIDASE S12"/>
    <property type="match status" value="1"/>
</dbReference>
<keyword evidence="2 5" id="KW-0645">Protease</keyword>
<protein>
    <submittedName>
        <fullName evidence="5">Serine protease DO-like</fullName>
    </submittedName>
</protein>
<dbReference type="Pfam" id="PF13365">
    <property type="entry name" value="Trypsin_2"/>
    <property type="match status" value="1"/>
</dbReference>
<dbReference type="GO" id="GO:0006508">
    <property type="term" value="P:proteolysis"/>
    <property type="evidence" value="ECO:0007669"/>
    <property type="project" value="UniProtKB-KW"/>
</dbReference>
<dbReference type="EMBL" id="NIDE01000017">
    <property type="protein sequence ID" value="OWK35838.1"/>
    <property type="molecule type" value="Genomic_DNA"/>
</dbReference>
<dbReference type="InterPro" id="IPR001940">
    <property type="entry name" value="Peptidase_S1C"/>
</dbReference>
<sequence>MHIRVEYADGDVSEGSGFVTIAKGLVVTNAHVVGMLDNDSPKPKKIEATFNGGDADSKTVEVKVGYVDGESDLALLAMSAKDAATVTDLLTVALSQTLTETQDVFVVGFPLGKQAGPNVTVTATTVTSLRKEGGNLKQVQVNGGIHPGNSGGPVVDKDGKLVGIAVASYAGTQLHLAIPTEALNSVTNGRVMNSAYGVPYRDGDKIKVPFRFEKADPLGKMKSIAIETWTGKAGPLRAAASKKPDPLPEDSPVTVLEVKPDEKNVYSGEIELEGNKDTKHVYWTRYKMGRAGDQYRWYPGTVFNAAQTAPVERKAATLKYEPAIDKQDTLALNSDASLRIREATGDDTLLNMNIKGKMQEKVLDKAKDGKVRKRLSYEGLETTTTVDKKPLRGPGADALAKALKDISLLASEVEVDRDGTISRNLVDFGKVPRTSQRPLSLVLDQLGQSMDSLSLPLPLKEVVAQETWKGTQSYVLGALGYAVPAKAEVTYKYEGVYLRDNKPMAVITFEGPLEGMFPKSQKGKKPPSLAGKVDGRITVAADTGVVQSATEKIRAEASTEVDGKPIKFIGTLNVTLTRSPGVLGKTNTGTSKTPTPSKTRSPAGASAIRPPTILGGAFDPEFKDLAPEGGLLVGFEFGLVKVFDRDWVRAAKPIYRAGGMETTGEQRGTQLDNVVTLKAKDGYAVGAISAKHGLRFDGLSVTFMKVVNGKLNPKISYESEYVGTTEVKNPTKLGGDGTPVVGIVGKFNDKEMTGMGLVFKGQEGCEPKAK</sequence>
<dbReference type="SUPFAM" id="SSF50494">
    <property type="entry name" value="Trypsin-like serine proteases"/>
    <property type="match status" value="1"/>
</dbReference>
<keyword evidence="3" id="KW-0378">Hydrolase</keyword>
<dbReference type="AlphaFoldDB" id="A0A225DBD8"/>
<dbReference type="GO" id="GO:0004252">
    <property type="term" value="F:serine-type endopeptidase activity"/>
    <property type="evidence" value="ECO:0007669"/>
    <property type="project" value="InterPro"/>
</dbReference>
<dbReference type="InterPro" id="IPR043504">
    <property type="entry name" value="Peptidase_S1_PA_chymotrypsin"/>
</dbReference>
<dbReference type="RefSeq" id="WP_161967937.1">
    <property type="nucleotide sequence ID" value="NZ_NIDE01000017.1"/>
</dbReference>
<evidence type="ECO:0000256" key="4">
    <source>
        <dbReference type="SAM" id="MobiDB-lite"/>
    </source>
</evidence>
<accession>A0A225DBD8</accession>
<evidence type="ECO:0000313" key="6">
    <source>
        <dbReference type="Proteomes" id="UP000214646"/>
    </source>
</evidence>
<dbReference type="OrthoDB" id="290518at2"/>